<reference evidence="1" key="1">
    <citation type="submission" date="2021-06" db="EMBL/GenBank/DDBJ databases">
        <authorList>
            <person name="Kallberg Y."/>
            <person name="Tangrot J."/>
            <person name="Rosling A."/>
        </authorList>
    </citation>
    <scope>NUCLEOTIDE SEQUENCE</scope>
    <source>
        <strain evidence="1">MA461A</strain>
    </source>
</reference>
<accession>A0ACA9SSU5</accession>
<gene>
    <name evidence="1" type="ORF">RPERSI_LOCUS34931</name>
</gene>
<evidence type="ECO:0000313" key="1">
    <source>
        <dbReference type="EMBL" id="CAG8848055.1"/>
    </source>
</evidence>
<dbReference type="Proteomes" id="UP000789920">
    <property type="component" value="Unassembled WGS sequence"/>
</dbReference>
<keyword evidence="2" id="KW-1185">Reference proteome</keyword>
<protein>
    <submittedName>
        <fullName evidence="1">10389_t:CDS:1</fullName>
    </submittedName>
</protein>
<dbReference type="EMBL" id="CAJVQC010158969">
    <property type="protein sequence ID" value="CAG8848055.1"/>
    <property type="molecule type" value="Genomic_DNA"/>
</dbReference>
<evidence type="ECO:0000313" key="2">
    <source>
        <dbReference type="Proteomes" id="UP000789920"/>
    </source>
</evidence>
<organism evidence="1 2">
    <name type="scientific">Racocetra persica</name>
    <dbReference type="NCBI Taxonomy" id="160502"/>
    <lineage>
        <taxon>Eukaryota</taxon>
        <taxon>Fungi</taxon>
        <taxon>Fungi incertae sedis</taxon>
        <taxon>Mucoromycota</taxon>
        <taxon>Glomeromycotina</taxon>
        <taxon>Glomeromycetes</taxon>
        <taxon>Diversisporales</taxon>
        <taxon>Gigasporaceae</taxon>
        <taxon>Racocetra</taxon>
    </lineage>
</organism>
<sequence length="56" mass="6250">MSENIVIESLRGLCLTYPSLRLIEEEKIVYRADIDEIRQKQVTIISGGGAGHEPAH</sequence>
<name>A0ACA9SSU5_9GLOM</name>
<comment type="caution">
    <text evidence="1">The sequence shown here is derived from an EMBL/GenBank/DDBJ whole genome shotgun (WGS) entry which is preliminary data.</text>
</comment>
<feature type="non-terminal residue" evidence="1">
    <location>
        <position position="56"/>
    </location>
</feature>
<proteinExistence type="predicted"/>